<feature type="domain" description="PAS" evidence="2">
    <location>
        <begin position="220"/>
        <end position="298"/>
    </location>
</feature>
<dbReference type="PANTHER" id="PTHR43155:SF2">
    <property type="entry name" value="CYCLIC DI-GMP PHOSPHODIESTERASE PA4108"/>
    <property type="match status" value="1"/>
</dbReference>
<dbReference type="Gene3D" id="3.30.450.20">
    <property type="entry name" value="PAS domain"/>
    <property type="match status" value="1"/>
</dbReference>
<dbReference type="SUPFAM" id="SSF55785">
    <property type="entry name" value="PYP-like sensor domain (PAS domain)"/>
    <property type="match status" value="1"/>
</dbReference>
<proteinExistence type="predicted"/>
<evidence type="ECO:0000259" key="2">
    <source>
        <dbReference type="PROSITE" id="PS50112"/>
    </source>
</evidence>
<comment type="caution">
    <text evidence="3">The sequence shown here is derived from an EMBL/GenBank/DDBJ whole genome shotgun (WGS) entry which is preliminary data.</text>
</comment>
<feature type="coiled-coil region" evidence="1">
    <location>
        <begin position="15"/>
        <end position="60"/>
    </location>
</feature>
<dbReference type="PANTHER" id="PTHR43155">
    <property type="entry name" value="CYCLIC DI-GMP PHOSPHODIESTERASE PA4108-RELATED"/>
    <property type="match status" value="1"/>
</dbReference>
<dbReference type="CDD" id="cd00130">
    <property type="entry name" value="PAS"/>
    <property type="match status" value="1"/>
</dbReference>
<sequence>MTVDHEEFKLLTDTLRSREEEIQVCKREISQREDQLKILKQELQQTRRKLEEKIERLSTLIGVGSSINSTLDLDQLLTYLMACATKVMKAKDSSLMLVDDRTNELVFKIALGEKGKQVQEFRLKMGQGIAGQVALTGQPIVVSDAERDQRWERAIDLATGFETKSIMCVPIKLRDKIVGVIEVLNAGYSGPLSEEDLDIFSAFANTAAIALQNARLFAAIQYSLEHICDLLKSGALMTDESGELVMINTIARELLGFSNGDAVTTRDIAELKADKSISSLLQAAFDQAKPVKEVVQLGQDGGKKVQVDVAPVIDPNGMKIGTVAVLNEV</sequence>
<accession>A0A3A4NPX4</accession>
<dbReference type="SUPFAM" id="SSF55781">
    <property type="entry name" value="GAF domain-like"/>
    <property type="match status" value="1"/>
</dbReference>
<dbReference type="InterPro" id="IPR035965">
    <property type="entry name" value="PAS-like_dom_sf"/>
</dbReference>
<dbReference type="AlphaFoldDB" id="A0A3A4NPX4"/>
<evidence type="ECO:0000313" key="3">
    <source>
        <dbReference type="EMBL" id="RJP20535.1"/>
    </source>
</evidence>
<dbReference type="PROSITE" id="PS50112">
    <property type="entry name" value="PAS"/>
    <property type="match status" value="1"/>
</dbReference>
<dbReference type="InterPro" id="IPR003018">
    <property type="entry name" value="GAF"/>
</dbReference>
<dbReference type="SMART" id="SM00065">
    <property type="entry name" value="GAF"/>
    <property type="match status" value="1"/>
</dbReference>
<reference evidence="3 4" key="1">
    <citation type="journal article" date="2017" name="ISME J.">
        <title>Energy and carbon metabolisms in a deep terrestrial subsurface fluid microbial community.</title>
        <authorList>
            <person name="Momper L."/>
            <person name="Jungbluth S.P."/>
            <person name="Lee M.D."/>
            <person name="Amend J.P."/>
        </authorList>
    </citation>
    <scope>NUCLEOTIDE SEQUENCE [LARGE SCALE GENOMIC DNA]</scope>
    <source>
        <strain evidence="3">SURF_5</strain>
    </source>
</reference>
<dbReference type="EMBL" id="QZKU01000076">
    <property type="protein sequence ID" value="RJP20535.1"/>
    <property type="molecule type" value="Genomic_DNA"/>
</dbReference>
<dbReference type="Proteomes" id="UP000265882">
    <property type="component" value="Unassembled WGS sequence"/>
</dbReference>
<evidence type="ECO:0000313" key="4">
    <source>
        <dbReference type="Proteomes" id="UP000265882"/>
    </source>
</evidence>
<gene>
    <name evidence="3" type="ORF">C4520_11235</name>
</gene>
<keyword evidence="1" id="KW-0175">Coiled coil</keyword>
<organism evidence="3 4">
    <name type="scientific">Abyssobacteria bacterium (strain SURF_5)</name>
    <dbReference type="NCBI Taxonomy" id="2093360"/>
    <lineage>
        <taxon>Bacteria</taxon>
        <taxon>Pseudomonadati</taxon>
        <taxon>Candidatus Hydrogenedentota</taxon>
        <taxon>Candidatus Abyssobacteria</taxon>
    </lineage>
</organism>
<protein>
    <submittedName>
        <fullName evidence="3">GAF domain-containing protein</fullName>
    </submittedName>
</protein>
<dbReference type="Gene3D" id="3.30.450.40">
    <property type="match status" value="1"/>
</dbReference>
<dbReference type="InterPro" id="IPR000014">
    <property type="entry name" value="PAS"/>
</dbReference>
<dbReference type="Pfam" id="PF01590">
    <property type="entry name" value="GAF"/>
    <property type="match status" value="1"/>
</dbReference>
<evidence type="ECO:0000256" key="1">
    <source>
        <dbReference type="SAM" id="Coils"/>
    </source>
</evidence>
<dbReference type="InterPro" id="IPR029016">
    <property type="entry name" value="GAF-like_dom_sf"/>
</dbReference>
<name>A0A3A4NPX4_ABYX5</name>